<keyword evidence="1" id="KW-0812">Transmembrane</keyword>
<keyword evidence="1" id="KW-1133">Transmembrane helix</keyword>
<feature type="transmembrane region" description="Helical" evidence="1">
    <location>
        <begin position="132"/>
        <end position="151"/>
    </location>
</feature>
<accession>A0ABT1XQN1</accession>
<comment type="caution">
    <text evidence="2">The sequence shown here is derived from an EMBL/GenBank/DDBJ whole genome shotgun (WGS) entry which is preliminary data.</text>
</comment>
<evidence type="ECO:0008006" key="4">
    <source>
        <dbReference type="Google" id="ProtNLM"/>
    </source>
</evidence>
<feature type="transmembrane region" description="Helical" evidence="1">
    <location>
        <begin position="163"/>
        <end position="181"/>
    </location>
</feature>
<gene>
    <name evidence="2" type="ORF">NSO95_08410</name>
</gene>
<keyword evidence="1" id="KW-0472">Membrane</keyword>
<feature type="transmembrane region" description="Helical" evidence="1">
    <location>
        <begin position="93"/>
        <end position="112"/>
    </location>
</feature>
<dbReference type="Proteomes" id="UP001206067">
    <property type="component" value="Unassembled WGS sequence"/>
</dbReference>
<feature type="transmembrane region" description="Helical" evidence="1">
    <location>
        <begin position="187"/>
        <end position="207"/>
    </location>
</feature>
<sequence length="226" mass="24828">MFIGHWAPAFAAAAVSKDSPKLATLFIGAQLVDWVFMVLGLVGLEKVRIEPGFTVMSPLDLYHMPFTHSLVGSLIWALVFAFIVMVGRRNAGAAIIAGMVVLSHWVLDWLVHAPDLTIAGGETKLGLGLWNYPYVVIPLELALVIGSFIYYVRRTRGPMGPPFVLLFVMLCLQAFNWFGPAPSPNPTVFFIMGLVAFGIVTLLAKWVGDTRWHKSKVGLAVPSTYR</sequence>
<protein>
    <recommendedName>
        <fullName evidence="4">Metal-dependent hydrolase</fullName>
    </recommendedName>
</protein>
<dbReference type="RefSeq" id="WP_257595747.1">
    <property type="nucleotide sequence ID" value="NZ_JANKHH010000004.1"/>
</dbReference>
<reference evidence="2 3" key="1">
    <citation type="submission" date="2022-08" db="EMBL/GenBank/DDBJ databases">
        <title>Polyphasic taxonomy analysis of Qipengyuania sp.RS5-5.</title>
        <authorList>
            <person name="Xamxidin M."/>
            <person name="Wu M."/>
        </authorList>
    </citation>
    <scope>NUCLEOTIDE SEQUENCE [LARGE SCALE GENOMIC DNA]</scope>
    <source>
        <strain evidence="2 3">RS5-5</strain>
    </source>
</reference>
<keyword evidence="3" id="KW-1185">Reference proteome</keyword>
<feature type="transmembrane region" description="Helical" evidence="1">
    <location>
        <begin position="22"/>
        <end position="44"/>
    </location>
</feature>
<organism evidence="2 3">
    <name type="scientific">Parerythrobacter lacustris</name>
    <dbReference type="NCBI Taxonomy" id="2969984"/>
    <lineage>
        <taxon>Bacteria</taxon>
        <taxon>Pseudomonadati</taxon>
        <taxon>Pseudomonadota</taxon>
        <taxon>Alphaproteobacteria</taxon>
        <taxon>Sphingomonadales</taxon>
        <taxon>Erythrobacteraceae</taxon>
        <taxon>Parerythrobacter</taxon>
    </lineage>
</organism>
<proteinExistence type="predicted"/>
<evidence type="ECO:0000313" key="2">
    <source>
        <dbReference type="EMBL" id="MCR2833968.1"/>
    </source>
</evidence>
<name>A0ABT1XQN1_9SPHN</name>
<dbReference type="EMBL" id="JANKHH010000004">
    <property type="protein sequence ID" value="MCR2833968.1"/>
    <property type="molecule type" value="Genomic_DNA"/>
</dbReference>
<evidence type="ECO:0000256" key="1">
    <source>
        <dbReference type="SAM" id="Phobius"/>
    </source>
</evidence>
<feature type="transmembrane region" description="Helical" evidence="1">
    <location>
        <begin position="64"/>
        <end position="86"/>
    </location>
</feature>
<evidence type="ECO:0000313" key="3">
    <source>
        <dbReference type="Proteomes" id="UP001206067"/>
    </source>
</evidence>